<dbReference type="Proteomes" id="UP000585474">
    <property type="component" value="Unassembled WGS sequence"/>
</dbReference>
<protein>
    <submittedName>
        <fullName evidence="1">LETM1-like protein</fullName>
    </submittedName>
</protein>
<dbReference type="OrthoDB" id="275278at2759"/>
<organism evidence="1 2">
    <name type="scientific">Actinidia rufa</name>
    <dbReference type="NCBI Taxonomy" id="165716"/>
    <lineage>
        <taxon>Eukaryota</taxon>
        <taxon>Viridiplantae</taxon>
        <taxon>Streptophyta</taxon>
        <taxon>Embryophyta</taxon>
        <taxon>Tracheophyta</taxon>
        <taxon>Spermatophyta</taxon>
        <taxon>Magnoliopsida</taxon>
        <taxon>eudicotyledons</taxon>
        <taxon>Gunneridae</taxon>
        <taxon>Pentapetalae</taxon>
        <taxon>asterids</taxon>
        <taxon>Ericales</taxon>
        <taxon>Actinidiaceae</taxon>
        <taxon>Actinidia</taxon>
    </lineage>
</organism>
<evidence type="ECO:0000313" key="2">
    <source>
        <dbReference type="Proteomes" id="UP000585474"/>
    </source>
</evidence>
<keyword evidence="2" id="KW-1185">Reference proteome</keyword>
<dbReference type="AlphaFoldDB" id="A0A7J0GDR5"/>
<accession>A0A7J0GDR5</accession>
<reference evidence="1 2" key="1">
    <citation type="submission" date="2019-07" db="EMBL/GenBank/DDBJ databases">
        <title>De Novo Assembly of kiwifruit Actinidia rufa.</title>
        <authorList>
            <person name="Sugita-Konishi S."/>
            <person name="Sato K."/>
            <person name="Mori E."/>
            <person name="Abe Y."/>
            <person name="Kisaki G."/>
            <person name="Hamano K."/>
            <person name="Suezawa K."/>
            <person name="Otani M."/>
            <person name="Fukuda T."/>
            <person name="Manabe T."/>
            <person name="Gomi K."/>
            <person name="Tabuchi M."/>
            <person name="Akimitsu K."/>
            <person name="Kataoka I."/>
        </authorList>
    </citation>
    <scope>NUCLEOTIDE SEQUENCE [LARGE SCALE GENOMIC DNA]</scope>
    <source>
        <strain evidence="2">cv. Fuchu</strain>
    </source>
</reference>
<name>A0A7J0GDR5_9ERIC</name>
<evidence type="ECO:0000313" key="1">
    <source>
        <dbReference type="EMBL" id="GFZ08895.1"/>
    </source>
</evidence>
<sequence>MTIDPLESVIREKLSTKRPKAYEWFWSEQVPAVVTTYVNYFESNPRFTAATVVSGKGVLSGSGNANDIWLMLALSCIAAIAKLGPTKVSCSQFFSMIPDITGRLMEMLLRHRVKNDGGMEEVVFWVSLVQRQLQRAVDRERIWSKLTTCESIEVSTVPSLTLEAK</sequence>
<gene>
    <name evidence="1" type="ORF">Acr_20g0007030</name>
</gene>
<dbReference type="EMBL" id="BJWL01000020">
    <property type="protein sequence ID" value="GFZ08895.1"/>
    <property type="molecule type" value="Genomic_DNA"/>
</dbReference>
<proteinExistence type="predicted"/>
<comment type="caution">
    <text evidence="1">The sequence shown here is derived from an EMBL/GenBank/DDBJ whole genome shotgun (WGS) entry which is preliminary data.</text>
</comment>